<proteinExistence type="predicted"/>
<dbReference type="Pfam" id="PF13976">
    <property type="entry name" value="gag_pre-integrs"/>
    <property type="match status" value="1"/>
</dbReference>
<evidence type="ECO:0000313" key="3">
    <source>
        <dbReference type="EMBL" id="KYP47181.1"/>
    </source>
</evidence>
<dbReference type="PROSITE" id="PS50994">
    <property type="entry name" value="INTEGRASE"/>
    <property type="match status" value="1"/>
</dbReference>
<dbReference type="GO" id="GO:0008233">
    <property type="term" value="F:peptidase activity"/>
    <property type="evidence" value="ECO:0007669"/>
    <property type="project" value="UniProtKB-KW"/>
</dbReference>
<evidence type="ECO:0000259" key="2">
    <source>
        <dbReference type="PROSITE" id="PS50994"/>
    </source>
</evidence>
<evidence type="ECO:0000256" key="1">
    <source>
        <dbReference type="ARBA" id="ARBA00022670"/>
    </source>
</evidence>
<dbReference type="Gramene" id="C.cajan_27736.t">
    <property type="protein sequence ID" value="C.cajan_27736.t.cds1"/>
    <property type="gene ID" value="C.cajan_27736"/>
</dbReference>
<dbReference type="InterPro" id="IPR001584">
    <property type="entry name" value="Integrase_cat-core"/>
</dbReference>
<dbReference type="Pfam" id="PF00665">
    <property type="entry name" value="rve"/>
    <property type="match status" value="1"/>
</dbReference>
<keyword evidence="4" id="KW-1185">Reference proteome</keyword>
<dbReference type="InterPro" id="IPR039537">
    <property type="entry name" value="Retrotran_Ty1/copia-like"/>
</dbReference>
<dbReference type="PANTHER" id="PTHR42648">
    <property type="entry name" value="TRANSPOSASE, PUTATIVE-RELATED"/>
    <property type="match status" value="1"/>
</dbReference>
<dbReference type="Gene3D" id="3.30.420.10">
    <property type="entry name" value="Ribonuclease H-like superfamily/Ribonuclease H"/>
    <property type="match status" value="1"/>
</dbReference>
<feature type="domain" description="Integrase catalytic" evidence="2">
    <location>
        <begin position="224"/>
        <end position="396"/>
    </location>
</feature>
<keyword evidence="1" id="KW-0378">Hydrolase</keyword>
<gene>
    <name evidence="3" type="ORF">KK1_031204</name>
</gene>
<dbReference type="InterPro" id="IPR012337">
    <property type="entry name" value="RNaseH-like_sf"/>
</dbReference>
<dbReference type="EMBL" id="KQ483535">
    <property type="protein sequence ID" value="KYP47181.1"/>
    <property type="molecule type" value="Genomic_DNA"/>
</dbReference>
<dbReference type="PANTHER" id="PTHR42648:SF31">
    <property type="entry name" value="RNA-DIRECTED DNA POLYMERASE"/>
    <property type="match status" value="1"/>
</dbReference>
<dbReference type="AlphaFoldDB" id="A0A151RX96"/>
<dbReference type="InterPro" id="IPR036397">
    <property type="entry name" value="RNaseH_sf"/>
</dbReference>
<organism evidence="3 4">
    <name type="scientific">Cajanus cajan</name>
    <name type="common">Pigeon pea</name>
    <name type="synonym">Cajanus indicus</name>
    <dbReference type="NCBI Taxonomy" id="3821"/>
    <lineage>
        <taxon>Eukaryota</taxon>
        <taxon>Viridiplantae</taxon>
        <taxon>Streptophyta</taxon>
        <taxon>Embryophyta</taxon>
        <taxon>Tracheophyta</taxon>
        <taxon>Spermatophyta</taxon>
        <taxon>Magnoliopsida</taxon>
        <taxon>eudicotyledons</taxon>
        <taxon>Gunneridae</taxon>
        <taxon>Pentapetalae</taxon>
        <taxon>rosids</taxon>
        <taxon>fabids</taxon>
        <taxon>Fabales</taxon>
        <taxon>Fabaceae</taxon>
        <taxon>Papilionoideae</taxon>
        <taxon>50 kb inversion clade</taxon>
        <taxon>NPAAA clade</taxon>
        <taxon>indigoferoid/millettioid clade</taxon>
        <taxon>Phaseoleae</taxon>
        <taxon>Cajanus</taxon>
    </lineage>
</organism>
<sequence>MIKKANQQPQGPTVNQLTHKDNDETILQFTHQQQHKTGDLLLPSIWILDTGATEHVCSSLSYFSKYQFINPIQIKLPNGNFSVAHISGTVTFPNIFSLDNVLYIPDFKYNIISVQKVSEALDCKLIFDKIFCVMQDPTTQRMIGLAKANQHLYLMHNPCVSHSNSICNSAFVSKTQNKNMFDLWHFRLGHPSYQVLKIVKKHSPYVEFNDNTVCDYCHLAKQSRLPFPVSNSKSFSCFELVHMDIWGPIAITSIHGHRFFLTIVNDFSRHTWTFLMKSKAETRKLIHNFVALIETRFNKRIKTIRTDNGSEFLMHDFYAQHGILHQTSCIETPQQNSVVERKHRHILNVTRSLLFHSNLPKVFWNYAVSYAVHLINRLPSPVLNNCSPFQMLYDQSHTLLDLKVFGCLCFAGTLSQN</sequence>
<keyword evidence="1" id="KW-0645">Protease</keyword>
<dbReference type="Pfam" id="PF22936">
    <property type="entry name" value="Pol_BBD"/>
    <property type="match status" value="1"/>
</dbReference>
<reference evidence="3" key="1">
    <citation type="journal article" date="2012" name="Nat. Biotechnol.">
        <title>Draft genome sequence of pigeonpea (Cajanus cajan), an orphan legume crop of resource-poor farmers.</title>
        <authorList>
            <person name="Varshney R.K."/>
            <person name="Chen W."/>
            <person name="Li Y."/>
            <person name="Bharti A.K."/>
            <person name="Saxena R.K."/>
            <person name="Schlueter J.A."/>
            <person name="Donoghue M.T."/>
            <person name="Azam S."/>
            <person name="Fan G."/>
            <person name="Whaley A.M."/>
            <person name="Farmer A.D."/>
            <person name="Sheridan J."/>
            <person name="Iwata A."/>
            <person name="Tuteja R."/>
            <person name="Penmetsa R.V."/>
            <person name="Wu W."/>
            <person name="Upadhyaya H.D."/>
            <person name="Yang S.P."/>
            <person name="Shah T."/>
            <person name="Saxena K.B."/>
            <person name="Michael T."/>
            <person name="McCombie W.R."/>
            <person name="Yang B."/>
            <person name="Zhang G."/>
            <person name="Yang H."/>
            <person name="Wang J."/>
            <person name="Spillane C."/>
            <person name="Cook D.R."/>
            <person name="May G.D."/>
            <person name="Xu X."/>
            <person name="Jackson S.A."/>
        </authorList>
    </citation>
    <scope>NUCLEOTIDE SEQUENCE [LARGE SCALE GENOMIC DNA]</scope>
</reference>
<dbReference type="GO" id="GO:0003676">
    <property type="term" value="F:nucleic acid binding"/>
    <property type="evidence" value="ECO:0007669"/>
    <property type="project" value="InterPro"/>
</dbReference>
<dbReference type="InterPro" id="IPR025724">
    <property type="entry name" value="GAG-pre-integrase_dom"/>
</dbReference>
<dbReference type="Proteomes" id="UP000075243">
    <property type="component" value="Unassembled WGS sequence"/>
</dbReference>
<protein>
    <submittedName>
        <fullName evidence="3">Retrovirus-related Pol polyprotein from transposon TNT 1-94</fullName>
    </submittedName>
</protein>
<name>A0A151RX96_CAJCA</name>
<accession>A0A151RX96</accession>
<evidence type="ECO:0000313" key="4">
    <source>
        <dbReference type="Proteomes" id="UP000075243"/>
    </source>
</evidence>
<dbReference type="GO" id="GO:0015074">
    <property type="term" value="P:DNA integration"/>
    <property type="evidence" value="ECO:0007669"/>
    <property type="project" value="InterPro"/>
</dbReference>
<dbReference type="GO" id="GO:0006508">
    <property type="term" value="P:proteolysis"/>
    <property type="evidence" value="ECO:0007669"/>
    <property type="project" value="UniProtKB-KW"/>
</dbReference>
<dbReference type="SUPFAM" id="SSF53098">
    <property type="entry name" value="Ribonuclease H-like"/>
    <property type="match status" value="1"/>
</dbReference>
<dbReference type="InterPro" id="IPR054722">
    <property type="entry name" value="PolX-like_BBD"/>
</dbReference>